<evidence type="ECO:0000313" key="2">
    <source>
        <dbReference type="Proteomes" id="UP000248598"/>
    </source>
</evidence>
<sequence length="244" mass="28558">MNALDIYLDNLNTLTQRLSPQESKKMMRKIGAKIRQNNRERIIANLQPDGSPMRRRKDSDKDYLEGYRKLRRNEELKVGRMFIYDGPEMRQRNIGQLREMLTIKRPEHDKKYGFPYRFHKGGGYYQRSSYDSDYVQGFALSRGGSLGQDGVSKFNRKFIYVPDKSGKKRIHEKLMFRKINQFKYLKLKATSHEAAIGFLSGLTAYIAHAHQYGEGNRPQRKLLGFSDDDLQIVETVLRQYFATA</sequence>
<dbReference type="Pfam" id="PF05069">
    <property type="entry name" value="Phage_tail_S"/>
    <property type="match status" value="1"/>
</dbReference>
<evidence type="ECO:0000313" key="1">
    <source>
        <dbReference type="EMBL" id="SQH24837.1"/>
    </source>
</evidence>
<name>A0AAX2J3H9_KINKI</name>
<organism evidence="1 2">
    <name type="scientific">Kingella kingae</name>
    <dbReference type="NCBI Taxonomy" id="504"/>
    <lineage>
        <taxon>Bacteria</taxon>
        <taxon>Pseudomonadati</taxon>
        <taxon>Pseudomonadota</taxon>
        <taxon>Betaproteobacteria</taxon>
        <taxon>Neisseriales</taxon>
        <taxon>Neisseriaceae</taxon>
        <taxon>Kingella</taxon>
    </lineage>
</organism>
<dbReference type="GeneID" id="93262335"/>
<dbReference type="Proteomes" id="UP000248598">
    <property type="component" value="Chromosome 1"/>
</dbReference>
<dbReference type="RefSeq" id="WP_003785637.1">
    <property type="nucleotide sequence ID" value="NZ_CP091518.1"/>
</dbReference>
<protein>
    <submittedName>
        <fullName evidence="1">Phage virion morphogenesis protein</fullName>
    </submittedName>
</protein>
<dbReference type="InterPro" id="IPR006522">
    <property type="entry name" value="Phage_virion_morphogenesis"/>
</dbReference>
<dbReference type="AlphaFoldDB" id="A0AAX2J3H9"/>
<reference evidence="1 2" key="1">
    <citation type="submission" date="2018-06" db="EMBL/GenBank/DDBJ databases">
        <authorList>
            <consortium name="Pathogen Informatics"/>
            <person name="Doyle S."/>
        </authorList>
    </citation>
    <scope>NUCLEOTIDE SEQUENCE [LARGE SCALE GENOMIC DNA]</scope>
    <source>
        <strain evidence="1 2">NCTC10529</strain>
    </source>
</reference>
<dbReference type="EMBL" id="LS483426">
    <property type="protein sequence ID" value="SQH24837.1"/>
    <property type="molecule type" value="Genomic_DNA"/>
</dbReference>
<gene>
    <name evidence="1" type="ORF">NCTC10529_01032</name>
</gene>
<accession>A0AAX2J3H9</accession>
<proteinExistence type="predicted"/>